<feature type="region of interest" description="Disordered" evidence="1">
    <location>
        <begin position="166"/>
        <end position="187"/>
    </location>
</feature>
<dbReference type="eggNOG" id="ENOG502S3QU">
    <property type="taxonomic scope" value="Eukaryota"/>
</dbReference>
<dbReference type="GeneID" id="19309182"/>
<organism evidence="3 4">
    <name type="scientific">Gloeophyllum trabeum (strain ATCC 11539 / FP-39264 / Madison 617)</name>
    <name type="common">Brown rot fungus</name>
    <dbReference type="NCBI Taxonomy" id="670483"/>
    <lineage>
        <taxon>Eukaryota</taxon>
        <taxon>Fungi</taxon>
        <taxon>Dikarya</taxon>
        <taxon>Basidiomycota</taxon>
        <taxon>Agaricomycotina</taxon>
        <taxon>Agaricomycetes</taxon>
        <taxon>Gloeophyllales</taxon>
        <taxon>Gloeophyllaceae</taxon>
        <taxon>Gloeophyllum</taxon>
    </lineage>
</organism>
<feature type="domain" description="Ubiquitin-like" evidence="2">
    <location>
        <begin position="66"/>
        <end position="139"/>
    </location>
</feature>
<evidence type="ECO:0000256" key="1">
    <source>
        <dbReference type="SAM" id="MobiDB-lite"/>
    </source>
</evidence>
<name>S7RCM9_GLOTA</name>
<dbReference type="SMART" id="SM00213">
    <property type="entry name" value="UBQ"/>
    <property type="match status" value="1"/>
</dbReference>
<dbReference type="STRING" id="670483.S7RCM9"/>
<dbReference type="SUPFAM" id="SSF54236">
    <property type="entry name" value="Ubiquitin-like"/>
    <property type="match status" value="1"/>
</dbReference>
<dbReference type="Gene3D" id="3.10.20.90">
    <property type="entry name" value="Phosphatidylinositol 3-kinase Catalytic Subunit, Chain A, domain 1"/>
    <property type="match status" value="1"/>
</dbReference>
<accession>S7RCM9</accession>
<protein>
    <submittedName>
        <fullName evidence="3">Ubiquitin-domain-containing protein</fullName>
    </submittedName>
</protein>
<dbReference type="EMBL" id="KB469343">
    <property type="protein sequence ID" value="EPQ50149.1"/>
    <property type="molecule type" value="Genomic_DNA"/>
</dbReference>
<dbReference type="OMA" id="KPGFDWD"/>
<feature type="compositionally biased region" description="Low complexity" evidence="1">
    <location>
        <begin position="172"/>
        <end position="186"/>
    </location>
</feature>
<dbReference type="HOGENOM" id="CLU_043701_0_0_1"/>
<evidence type="ECO:0000259" key="2">
    <source>
        <dbReference type="PROSITE" id="PS50053"/>
    </source>
</evidence>
<dbReference type="InterPro" id="IPR029071">
    <property type="entry name" value="Ubiquitin-like_domsf"/>
</dbReference>
<dbReference type="Pfam" id="PF00240">
    <property type="entry name" value="ubiquitin"/>
    <property type="match status" value="1"/>
</dbReference>
<evidence type="ECO:0000313" key="3">
    <source>
        <dbReference type="EMBL" id="EPQ50149.1"/>
    </source>
</evidence>
<reference evidence="3 4" key="1">
    <citation type="journal article" date="2012" name="Science">
        <title>The Paleozoic origin of enzymatic lignin decomposition reconstructed from 31 fungal genomes.</title>
        <authorList>
            <person name="Floudas D."/>
            <person name="Binder M."/>
            <person name="Riley R."/>
            <person name="Barry K."/>
            <person name="Blanchette R.A."/>
            <person name="Henrissat B."/>
            <person name="Martinez A.T."/>
            <person name="Otillar R."/>
            <person name="Spatafora J.W."/>
            <person name="Yadav J.S."/>
            <person name="Aerts A."/>
            <person name="Benoit I."/>
            <person name="Boyd A."/>
            <person name="Carlson A."/>
            <person name="Copeland A."/>
            <person name="Coutinho P.M."/>
            <person name="de Vries R.P."/>
            <person name="Ferreira P."/>
            <person name="Findley K."/>
            <person name="Foster B."/>
            <person name="Gaskell J."/>
            <person name="Glotzer D."/>
            <person name="Gorecki P."/>
            <person name="Heitman J."/>
            <person name="Hesse C."/>
            <person name="Hori C."/>
            <person name="Igarashi K."/>
            <person name="Jurgens J.A."/>
            <person name="Kallen N."/>
            <person name="Kersten P."/>
            <person name="Kohler A."/>
            <person name="Kuees U."/>
            <person name="Kumar T.K.A."/>
            <person name="Kuo A."/>
            <person name="LaButti K."/>
            <person name="Larrondo L.F."/>
            <person name="Lindquist E."/>
            <person name="Ling A."/>
            <person name="Lombard V."/>
            <person name="Lucas S."/>
            <person name="Lundell T."/>
            <person name="Martin R."/>
            <person name="McLaughlin D.J."/>
            <person name="Morgenstern I."/>
            <person name="Morin E."/>
            <person name="Murat C."/>
            <person name="Nagy L.G."/>
            <person name="Nolan M."/>
            <person name="Ohm R.A."/>
            <person name="Patyshakuliyeva A."/>
            <person name="Rokas A."/>
            <person name="Ruiz-Duenas F.J."/>
            <person name="Sabat G."/>
            <person name="Salamov A."/>
            <person name="Samejima M."/>
            <person name="Schmutz J."/>
            <person name="Slot J.C."/>
            <person name="St John F."/>
            <person name="Stenlid J."/>
            <person name="Sun H."/>
            <person name="Sun S."/>
            <person name="Syed K."/>
            <person name="Tsang A."/>
            <person name="Wiebenga A."/>
            <person name="Young D."/>
            <person name="Pisabarro A."/>
            <person name="Eastwood D.C."/>
            <person name="Martin F."/>
            <person name="Cullen D."/>
            <person name="Grigoriev I.V."/>
            <person name="Hibbett D.S."/>
        </authorList>
    </citation>
    <scope>NUCLEOTIDE SEQUENCE [LARGE SCALE GENOMIC DNA]</scope>
    <source>
        <strain evidence="3 4">ATCC 11539</strain>
    </source>
</reference>
<gene>
    <name evidence="3" type="ORF">GLOTRDRAFT_82547</name>
</gene>
<dbReference type="InterPro" id="IPR000626">
    <property type="entry name" value="Ubiquitin-like_dom"/>
</dbReference>
<dbReference type="Proteomes" id="UP000030669">
    <property type="component" value="Unassembled WGS sequence"/>
</dbReference>
<dbReference type="RefSeq" id="XP_007871394.1">
    <property type="nucleotide sequence ID" value="XM_007873203.1"/>
</dbReference>
<dbReference type="KEGG" id="gtr:GLOTRDRAFT_82547"/>
<dbReference type="PROSITE" id="PS50053">
    <property type="entry name" value="UBIQUITIN_2"/>
    <property type="match status" value="1"/>
</dbReference>
<keyword evidence="4" id="KW-1185">Reference proteome</keyword>
<evidence type="ECO:0000313" key="4">
    <source>
        <dbReference type="Proteomes" id="UP000030669"/>
    </source>
</evidence>
<sequence>MADQAELAFVKNFAHILASAPVQYPDDFQQPLQNWLKKVPTLPVSAFPDNMCVGWASDKPRHAASITVTFKSIKPPKSYTLSVAPTDPIASIKAQLAAQPGAPPADAQRLLLKGKALADSKLLREYAVSDGDTVNLLLKPGFAWDPSATPPKPANETETEMNVNTKRAGAHSRVPSVVLSPSPSGSFPDEKPVDILLTLDTSTIPTPSLSPEASSSTYHDTIVKPEFWEHLLTFLRSEFQNYEDATQAWEDFLRVSKGTLTPGQIAKIRDHVGVVGMAGT</sequence>
<proteinExistence type="predicted"/>
<dbReference type="OrthoDB" id="428577at2759"/>
<dbReference type="AlphaFoldDB" id="S7RCM9"/>